<evidence type="ECO:0000256" key="1">
    <source>
        <dbReference type="SAM" id="MobiDB-lite"/>
    </source>
</evidence>
<dbReference type="PANTHER" id="PTHR31913">
    <property type="entry name" value="VACUOLAR IMPORT AND DEGRADATION PROTEIN 27"/>
    <property type="match status" value="1"/>
</dbReference>
<feature type="domain" description="Vid27 N-terminal" evidence="3">
    <location>
        <begin position="1"/>
        <end position="176"/>
    </location>
</feature>
<feature type="region of interest" description="Disordered" evidence="1">
    <location>
        <begin position="374"/>
        <end position="432"/>
    </location>
</feature>
<accession>A0A444RYV5</accession>
<evidence type="ECO:0008006" key="6">
    <source>
        <dbReference type="Google" id="ProtNLM"/>
    </source>
</evidence>
<dbReference type="GO" id="GO:0005737">
    <property type="term" value="C:cytoplasm"/>
    <property type="evidence" value="ECO:0007669"/>
    <property type="project" value="TreeGrafter"/>
</dbReference>
<dbReference type="PANTHER" id="PTHR31913:SF0">
    <property type="entry name" value="VACUOLAR IMPORT AND DEGRADATION PROTEIN 27"/>
    <property type="match status" value="1"/>
</dbReference>
<feature type="region of interest" description="Disordered" evidence="1">
    <location>
        <begin position="202"/>
        <end position="239"/>
    </location>
</feature>
<feature type="domain" description="Vid27 PH-like" evidence="2">
    <location>
        <begin position="248"/>
        <end position="354"/>
    </location>
</feature>
<reference evidence="4 5" key="1">
    <citation type="submission" date="2018-12" db="EMBL/GenBank/DDBJ databases">
        <title>Genome of Verticillium dahliae isolate Getta Getta.</title>
        <authorList>
            <person name="Gardiner D.M."/>
        </authorList>
    </citation>
    <scope>NUCLEOTIDE SEQUENCE [LARGE SCALE GENOMIC DNA]</scope>
    <source>
        <strain evidence="4 5">Getta Getta</strain>
    </source>
</reference>
<proteinExistence type="predicted"/>
<evidence type="ECO:0000259" key="2">
    <source>
        <dbReference type="Pfam" id="PF17747"/>
    </source>
</evidence>
<dbReference type="GO" id="GO:0005634">
    <property type="term" value="C:nucleus"/>
    <property type="evidence" value="ECO:0007669"/>
    <property type="project" value="TreeGrafter"/>
</dbReference>
<dbReference type="InterPro" id="IPR040458">
    <property type="entry name" value="Vid27"/>
</dbReference>
<comment type="caution">
    <text evidence="4">The sequence shown here is derived from an EMBL/GenBank/DDBJ whole genome shotgun (WGS) entry which is preliminary data.</text>
</comment>
<evidence type="ECO:0000313" key="4">
    <source>
        <dbReference type="EMBL" id="RXG46351.1"/>
    </source>
</evidence>
<sequence length="529" mass="59710">MFVLRNVGKLIFGSTSQESLIELPQGQLYLVRPLSPKGYSELIFKDATAQIRRTGQDFQYQLVIQRVYEEGEAELLAEEEGEDAEIDALSAERDEKTFLLDEALHFRVEIREGSEKVIAWRDLSGDTGDVFEFVCDNSVSTAQAESFERIAKECQYERKYRKPHTTASNDDFRQFEFYDEPAIPPASPLHSPVLTRSIESSDSMFRTSRNSANTSAQREQTPPPAAEKAKKEPGPPAVSAEAPEALTTYAAENAELHFYDFVSGSFIQQDASVVAIVTEVGKWQYWLQVEGKDRDWLGIPIVADINPVFNFEFLSFIFNQFTPDGSAYSWLLRFKDQPTLERFQEGLLRCLWEQLNETKWEKIKEREQEYVTDAFNDLQMEDTPEEEEEEEEEVEEEDEESGTPKNRPAVIYSTSPAVRIPPPRAERAERAEPQVPAHLLSGSVGSYRGRPVSMPVVKDPQVYAQAASLRDVNSFIGGLDGDTGTDEGDLASYRASVGQALFSGTPRSLTERMMMEDAQAARRAAQRQP</sequence>
<organism evidence="4 5">
    <name type="scientific">Verticillium dahliae</name>
    <name type="common">Verticillium wilt</name>
    <dbReference type="NCBI Taxonomy" id="27337"/>
    <lineage>
        <taxon>Eukaryota</taxon>
        <taxon>Fungi</taxon>
        <taxon>Dikarya</taxon>
        <taxon>Ascomycota</taxon>
        <taxon>Pezizomycotina</taxon>
        <taxon>Sordariomycetes</taxon>
        <taxon>Hypocreomycetidae</taxon>
        <taxon>Glomerellales</taxon>
        <taxon>Plectosphaerellaceae</taxon>
        <taxon>Verticillium</taxon>
    </lineage>
</organism>
<evidence type="ECO:0000313" key="5">
    <source>
        <dbReference type="Proteomes" id="UP000288725"/>
    </source>
</evidence>
<dbReference type="EMBL" id="RSDZ01000050">
    <property type="protein sequence ID" value="RXG46351.1"/>
    <property type="molecule type" value="Genomic_DNA"/>
</dbReference>
<gene>
    <name evidence="4" type="ORF">VDGE_03988</name>
</gene>
<feature type="compositionally biased region" description="Acidic residues" evidence="1">
    <location>
        <begin position="379"/>
        <end position="401"/>
    </location>
</feature>
<dbReference type="AlphaFoldDB" id="A0A444RYV5"/>
<dbReference type="InterPro" id="IPR040979">
    <property type="entry name" value="Vid27_N"/>
</dbReference>
<dbReference type="Pfam" id="PF17747">
    <property type="entry name" value="VID27_PH"/>
    <property type="match status" value="1"/>
</dbReference>
<dbReference type="InterPro" id="IPR040768">
    <property type="entry name" value="Vid27_PH"/>
</dbReference>
<dbReference type="Proteomes" id="UP000288725">
    <property type="component" value="Unassembled WGS sequence"/>
</dbReference>
<protein>
    <recommendedName>
        <fullName evidence="6">Vid27 N-terminal domain-containing protein</fullName>
    </recommendedName>
</protein>
<feature type="compositionally biased region" description="Polar residues" evidence="1">
    <location>
        <begin position="202"/>
        <end position="220"/>
    </location>
</feature>
<name>A0A444RYV5_VERDA</name>
<evidence type="ECO:0000259" key="3">
    <source>
        <dbReference type="Pfam" id="PF17748"/>
    </source>
</evidence>
<dbReference type="Pfam" id="PF17748">
    <property type="entry name" value="VID27_N"/>
    <property type="match status" value="1"/>
</dbReference>